<sequence>MIAPMIARQSQALLAGFMAAFALAGCTIIPPAEPQSAPLPPPSPPQEQASESAGNDQAHLTYAALGQSVYVDGPRVTPLELLEDSRCPMNARCVWAGQVRLRIRIDLGSGSATREITSGKPLQVADGSLELVEIRPDRVAGGESGGVIDPGTYRFGFRFMGGL</sequence>
<feature type="compositionally biased region" description="Pro residues" evidence="1">
    <location>
        <begin position="32"/>
        <end position="45"/>
    </location>
</feature>
<feature type="region of interest" description="Disordered" evidence="1">
    <location>
        <begin position="32"/>
        <end position="55"/>
    </location>
</feature>
<dbReference type="eggNOG" id="ENOG5033BNR">
    <property type="taxonomic scope" value="Bacteria"/>
</dbReference>
<protein>
    <recommendedName>
        <fullName evidence="5">Lipoprotein</fullName>
    </recommendedName>
</protein>
<evidence type="ECO:0000313" key="4">
    <source>
        <dbReference type="Proteomes" id="UP000004030"/>
    </source>
</evidence>
<dbReference type="EMBL" id="AGFM01000064">
    <property type="protein sequence ID" value="EHJ58815.1"/>
    <property type="molecule type" value="Genomic_DNA"/>
</dbReference>
<organism evidence="3 4">
    <name type="scientific">Novosphingobium pentaromativorans US6-1</name>
    <dbReference type="NCBI Taxonomy" id="1088721"/>
    <lineage>
        <taxon>Bacteria</taxon>
        <taxon>Pseudomonadati</taxon>
        <taxon>Pseudomonadota</taxon>
        <taxon>Alphaproteobacteria</taxon>
        <taxon>Sphingomonadales</taxon>
        <taxon>Sphingomonadaceae</taxon>
        <taxon>Novosphingobium</taxon>
    </lineage>
</organism>
<name>G6EI72_9SPHN</name>
<comment type="caution">
    <text evidence="3">The sequence shown here is derived from an EMBL/GenBank/DDBJ whole genome shotgun (WGS) entry which is preliminary data.</text>
</comment>
<evidence type="ECO:0000256" key="2">
    <source>
        <dbReference type="SAM" id="SignalP"/>
    </source>
</evidence>
<accession>G6EI72</accession>
<feature type="chain" id="PRO_5003488303" description="Lipoprotein" evidence="2">
    <location>
        <begin position="25"/>
        <end position="163"/>
    </location>
</feature>
<dbReference type="AlphaFoldDB" id="G6EI72"/>
<dbReference type="PATRIC" id="fig|1088721.3.peg.3979"/>
<gene>
    <name evidence="3" type="ORF">NSU_4044</name>
</gene>
<feature type="signal peptide" evidence="2">
    <location>
        <begin position="1"/>
        <end position="24"/>
    </location>
</feature>
<evidence type="ECO:0000256" key="1">
    <source>
        <dbReference type="SAM" id="MobiDB-lite"/>
    </source>
</evidence>
<proteinExistence type="predicted"/>
<dbReference type="STRING" id="1088721.JI59_02195"/>
<keyword evidence="2" id="KW-0732">Signal</keyword>
<evidence type="ECO:0000313" key="3">
    <source>
        <dbReference type="EMBL" id="EHJ58815.1"/>
    </source>
</evidence>
<reference evidence="3 4" key="1">
    <citation type="journal article" date="2012" name="J. Bacteriol.">
        <title>Genome sequence of benzo(a)pyrene-degrading bacterium Novosphingobium pentaromativorans US6-1.</title>
        <authorList>
            <person name="Luo Y.R."/>
            <person name="Kang S.G."/>
            <person name="Kim S.J."/>
            <person name="Kim M.R."/>
            <person name="Li N."/>
            <person name="Lee J.H."/>
            <person name="Kwon K.K."/>
        </authorList>
    </citation>
    <scope>NUCLEOTIDE SEQUENCE [LARGE SCALE GENOMIC DNA]</scope>
    <source>
        <strain evidence="3 4">US6-1</strain>
    </source>
</reference>
<keyword evidence="4" id="KW-1185">Reference proteome</keyword>
<evidence type="ECO:0008006" key="5">
    <source>
        <dbReference type="Google" id="ProtNLM"/>
    </source>
</evidence>
<dbReference type="Proteomes" id="UP000004030">
    <property type="component" value="Unassembled WGS sequence"/>
</dbReference>